<dbReference type="GO" id="GO:0016491">
    <property type="term" value="F:oxidoreductase activity"/>
    <property type="evidence" value="ECO:0007669"/>
    <property type="project" value="InterPro"/>
</dbReference>
<keyword evidence="1" id="KW-1133">Transmembrane helix</keyword>
<dbReference type="PROSITE" id="PS00194">
    <property type="entry name" value="THIOREDOXIN_1"/>
    <property type="match status" value="1"/>
</dbReference>
<feature type="transmembrane region" description="Helical" evidence="1">
    <location>
        <begin position="12"/>
        <end position="30"/>
    </location>
</feature>
<dbReference type="InterPro" id="IPR013766">
    <property type="entry name" value="Thioredoxin_domain"/>
</dbReference>
<dbReference type="GO" id="GO:0016209">
    <property type="term" value="F:antioxidant activity"/>
    <property type="evidence" value="ECO:0007669"/>
    <property type="project" value="InterPro"/>
</dbReference>
<name>A0A1W1BSQ7_9ZZZZ</name>
<dbReference type="PANTHER" id="PTHR42852:SF17">
    <property type="entry name" value="THIOREDOXIN-LIKE PROTEIN HI_1115"/>
    <property type="match status" value="1"/>
</dbReference>
<dbReference type="PROSITE" id="PS51352">
    <property type="entry name" value="THIOREDOXIN_2"/>
    <property type="match status" value="1"/>
</dbReference>
<protein>
    <submittedName>
        <fullName evidence="3">Thioredoxin-related</fullName>
    </submittedName>
</protein>
<reference evidence="3" key="1">
    <citation type="submission" date="2016-10" db="EMBL/GenBank/DDBJ databases">
        <authorList>
            <person name="de Groot N.N."/>
        </authorList>
    </citation>
    <scope>NUCLEOTIDE SEQUENCE</scope>
</reference>
<dbReference type="InterPro" id="IPR050553">
    <property type="entry name" value="Thioredoxin_ResA/DsbE_sf"/>
</dbReference>
<dbReference type="InterPro" id="IPR017937">
    <property type="entry name" value="Thioredoxin_CS"/>
</dbReference>
<keyword evidence="1" id="KW-0472">Membrane</keyword>
<proteinExistence type="predicted"/>
<dbReference type="PANTHER" id="PTHR42852">
    <property type="entry name" value="THIOL:DISULFIDE INTERCHANGE PROTEIN DSBE"/>
    <property type="match status" value="1"/>
</dbReference>
<feature type="domain" description="Thioredoxin" evidence="2">
    <location>
        <begin position="34"/>
        <end position="166"/>
    </location>
</feature>
<keyword evidence="1" id="KW-0812">Transmembrane</keyword>
<evidence type="ECO:0000256" key="1">
    <source>
        <dbReference type="SAM" id="Phobius"/>
    </source>
</evidence>
<sequence length="166" mass="18612">MKNWSIKKIIKEIVTTLLMVFVISMVLNYIRKPDSANNQLSDLNVSLISGQQVSLMGKDKPIVIHFWATWCPTCKLEAPNLETIKDKAHLISVAVNSGSDSELRAFMKERGYSYNVVNDNEGKLSDKFGVEVFPTTFIYDAKGTLEFLEVGYSSAFGLKARLALVR</sequence>
<dbReference type="Gene3D" id="3.40.30.10">
    <property type="entry name" value="Glutaredoxin"/>
    <property type="match status" value="1"/>
</dbReference>
<dbReference type="InterPro" id="IPR000866">
    <property type="entry name" value="AhpC/TSA"/>
</dbReference>
<dbReference type="Pfam" id="PF00578">
    <property type="entry name" value="AhpC-TSA"/>
    <property type="match status" value="1"/>
</dbReference>
<accession>A0A1W1BSQ7</accession>
<evidence type="ECO:0000259" key="2">
    <source>
        <dbReference type="PROSITE" id="PS51352"/>
    </source>
</evidence>
<dbReference type="EMBL" id="FPHE01000071">
    <property type="protein sequence ID" value="SFV56628.1"/>
    <property type="molecule type" value="Genomic_DNA"/>
</dbReference>
<gene>
    <name evidence="3" type="ORF">MNB_SV-12-1744</name>
</gene>
<evidence type="ECO:0000313" key="3">
    <source>
        <dbReference type="EMBL" id="SFV56628.1"/>
    </source>
</evidence>
<organism evidence="3">
    <name type="scientific">hydrothermal vent metagenome</name>
    <dbReference type="NCBI Taxonomy" id="652676"/>
    <lineage>
        <taxon>unclassified sequences</taxon>
        <taxon>metagenomes</taxon>
        <taxon>ecological metagenomes</taxon>
    </lineage>
</organism>
<dbReference type="InterPro" id="IPR036249">
    <property type="entry name" value="Thioredoxin-like_sf"/>
</dbReference>
<dbReference type="AlphaFoldDB" id="A0A1W1BSQ7"/>
<dbReference type="SUPFAM" id="SSF52833">
    <property type="entry name" value="Thioredoxin-like"/>
    <property type="match status" value="1"/>
</dbReference>